<organism evidence="1 2">
    <name type="scientific">Streblomastix strix</name>
    <dbReference type="NCBI Taxonomy" id="222440"/>
    <lineage>
        <taxon>Eukaryota</taxon>
        <taxon>Metamonada</taxon>
        <taxon>Preaxostyla</taxon>
        <taxon>Oxymonadida</taxon>
        <taxon>Streblomastigidae</taxon>
        <taxon>Streblomastix</taxon>
    </lineage>
</organism>
<accession>A0A5J4TY57</accession>
<name>A0A5J4TY57_9EUKA</name>
<proteinExistence type="predicted"/>
<dbReference type="AlphaFoldDB" id="A0A5J4TY57"/>
<dbReference type="Proteomes" id="UP000324800">
    <property type="component" value="Unassembled WGS sequence"/>
</dbReference>
<evidence type="ECO:0000313" key="1">
    <source>
        <dbReference type="EMBL" id="KAA6362345.1"/>
    </source>
</evidence>
<evidence type="ECO:0000313" key="2">
    <source>
        <dbReference type="Proteomes" id="UP000324800"/>
    </source>
</evidence>
<dbReference type="EMBL" id="SNRW01024323">
    <property type="protein sequence ID" value="KAA6362345.1"/>
    <property type="molecule type" value="Genomic_DNA"/>
</dbReference>
<gene>
    <name evidence="1" type="ORF">EZS28_042128</name>
</gene>
<dbReference type="OrthoDB" id="6252103at2759"/>
<comment type="caution">
    <text evidence="1">The sequence shown here is derived from an EMBL/GenBank/DDBJ whole genome shotgun (WGS) entry which is preliminary data.</text>
</comment>
<reference evidence="1 2" key="1">
    <citation type="submission" date="2019-03" db="EMBL/GenBank/DDBJ databases">
        <title>Single cell metagenomics reveals metabolic interactions within the superorganism composed of flagellate Streblomastix strix and complex community of Bacteroidetes bacteria on its surface.</title>
        <authorList>
            <person name="Treitli S.C."/>
            <person name="Kolisko M."/>
            <person name="Husnik F."/>
            <person name="Keeling P."/>
            <person name="Hampl V."/>
        </authorList>
    </citation>
    <scope>NUCLEOTIDE SEQUENCE [LARGE SCALE GENOMIC DNA]</scope>
    <source>
        <strain evidence="1">ST1C</strain>
    </source>
</reference>
<sequence>MAVTAVHITFDGLECANSRSDGQMLTRQYTSHSSQTNDHDSKLPSFRLFASQLTIHCLRLRSICYKY</sequence>
<protein>
    <submittedName>
        <fullName evidence="1">Uncharacterized protein</fullName>
    </submittedName>
</protein>